<evidence type="ECO:0000313" key="2">
    <source>
        <dbReference type="Proteomes" id="UP000070578"/>
    </source>
</evidence>
<protein>
    <recommendedName>
        <fullName evidence="3">HEPN domain-containing protein</fullName>
    </recommendedName>
</protein>
<accession>A0A139BV36</accession>
<reference evidence="1 2" key="1">
    <citation type="submission" date="2016-02" db="EMBL/GenBank/DDBJ databases">
        <authorList>
            <person name="Wen L."/>
            <person name="He K."/>
            <person name="Yang H."/>
        </authorList>
    </citation>
    <scope>NUCLEOTIDE SEQUENCE [LARGE SCALE GENOMIC DNA]</scope>
    <source>
        <strain evidence="1">ShG14-8</strain>
    </source>
</reference>
<gene>
    <name evidence="1" type="ORF">AWT59_1085</name>
</gene>
<dbReference type="AlphaFoldDB" id="A0A139BV36"/>
<proteinExistence type="predicted"/>
<evidence type="ECO:0000313" key="1">
    <source>
        <dbReference type="EMBL" id="KXS32763.1"/>
    </source>
</evidence>
<evidence type="ECO:0008006" key="3">
    <source>
        <dbReference type="Google" id="ProtNLM"/>
    </source>
</evidence>
<organism evidence="1 2">
    <name type="scientific">Candidatus Gallionella acididurans</name>
    <dbReference type="NCBI Taxonomy" id="1796491"/>
    <lineage>
        <taxon>Bacteria</taxon>
        <taxon>Pseudomonadati</taxon>
        <taxon>Pseudomonadota</taxon>
        <taxon>Betaproteobacteria</taxon>
        <taxon>Nitrosomonadales</taxon>
        <taxon>Gallionellaceae</taxon>
        <taxon>Gallionella</taxon>
    </lineage>
</organism>
<sequence>MTKDETRKILSDDIDNFRVKAKYYESLHLFEAEKYADNLASNIELALTTMPSDDDPEIS</sequence>
<name>A0A139BV36_9PROT</name>
<dbReference type="EMBL" id="LSLI01000019">
    <property type="protein sequence ID" value="KXS32763.1"/>
    <property type="molecule type" value="Genomic_DNA"/>
</dbReference>
<reference evidence="1 2" key="2">
    <citation type="submission" date="2016-03" db="EMBL/GenBank/DDBJ databases">
        <title>New uncultured bacterium of the family Gallionellaceae from acid mine drainage: description and reconstruction of genome based on metagenomic analysis of microbial community.</title>
        <authorList>
            <person name="Kadnikov V."/>
            <person name="Ivasenko D."/>
            <person name="Beletsky A."/>
            <person name="Mardanov A."/>
            <person name="Danilova E."/>
            <person name="Pimenov N."/>
            <person name="Karnachuk O."/>
            <person name="Ravin N."/>
        </authorList>
    </citation>
    <scope>NUCLEOTIDE SEQUENCE [LARGE SCALE GENOMIC DNA]</scope>
    <source>
        <strain evidence="1">ShG14-8</strain>
    </source>
</reference>
<dbReference type="Proteomes" id="UP000070578">
    <property type="component" value="Unassembled WGS sequence"/>
</dbReference>
<comment type="caution">
    <text evidence="1">The sequence shown here is derived from an EMBL/GenBank/DDBJ whole genome shotgun (WGS) entry which is preliminary data.</text>
</comment>